<dbReference type="PANTHER" id="PTHR11439:SF440">
    <property type="entry name" value="INTEGRASE CATALYTIC DOMAIN-CONTAINING PROTEIN"/>
    <property type="match status" value="1"/>
</dbReference>
<sequence length="165" mass="19145">MAYWLHYTKYPLVLEGYCDANWIYNHNEGKSTSGYVFTLGGAAISWKSSKQTVNTRSTMEAKFIALDKAAEEAEWLRSFLEGIPLWPKPVDCLEYYGIILIGITYTRLMFGRIFGNQLAKLFKILMNKDMFHNRNEHNVNYLPVIGMQHWKVDLVLHFSCFGFNA</sequence>
<reference evidence="1" key="1">
    <citation type="journal article" date="2019" name="Sci. Rep.">
        <title>Draft genome of Tanacetum cinerariifolium, the natural source of mosquito coil.</title>
        <authorList>
            <person name="Yamashiro T."/>
            <person name="Shiraishi A."/>
            <person name="Satake H."/>
            <person name="Nakayama K."/>
        </authorList>
    </citation>
    <scope>NUCLEOTIDE SEQUENCE</scope>
</reference>
<dbReference type="GO" id="GO:0016757">
    <property type="term" value="F:glycosyltransferase activity"/>
    <property type="evidence" value="ECO:0007669"/>
    <property type="project" value="UniProtKB-KW"/>
</dbReference>
<name>A0A699HLF5_TANCI</name>
<accession>A0A699HLF5</accession>
<protein>
    <submittedName>
        <fullName evidence="1">ATP phosphoribosyltransferase 1, chloroplastic</fullName>
    </submittedName>
</protein>
<dbReference type="CDD" id="cd09272">
    <property type="entry name" value="RNase_HI_RT_Ty1"/>
    <property type="match status" value="1"/>
</dbReference>
<comment type="caution">
    <text evidence="1">The sequence shown here is derived from an EMBL/GenBank/DDBJ whole genome shotgun (WGS) entry which is preliminary data.</text>
</comment>
<keyword evidence="1" id="KW-0328">Glycosyltransferase</keyword>
<organism evidence="1">
    <name type="scientific">Tanacetum cinerariifolium</name>
    <name type="common">Dalmatian daisy</name>
    <name type="synonym">Chrysanthemum cinerariifolium</name>
    <dbReference type="NCBI Taxonomy" id="118510"/>
    <lineage>
        <taxon>Eukaryota</taxon>
        <taxon>Viridiplantae</taxon>
        <taxon>Streptophyta</taxon>
        <taxon>Embryophyta</taxon>
        <taxon>Tracheophyta</taxon>
        <taxon>Spermatophyta</taxon>
        <taxon>Magnoliopsida</taxon>
        <taxon>eudicotyledons</taxon>
        <taxon>Gunneridae</taxon>
        <taxon>Pentapetalae</taxon>
        <taxon>asterids</taxon>
        <taxon>campanulids</taxon>
        <taxon>Asterales</taxon>
        <taxon>Asteraceae</taxon>
        <taxon>Asteroideae</taxon>
        <taxon>Anthemideae</taxon>
        <taxon>Anthemidinae</taxon>
        <taxon>Tanacetum</taxon>
    </lineage>
</organism>
<dbReference type="AlphaFoldDB" id="A0A699HLF5"/>
<dbReference type="PANTHER" id="PTHR11439">
    <property type="entry name" value="GAG-POL-RELATED RETROTRANSPOSON"/>
    <property type="match status" value="1"/>
</dbReference>
<evidence type="ECO:0000313" key="1">
    <source>
        <dbReference type="EMBL" id="GEY39048.1"/>
    </source>
</evidence>
<dbReference type="EMBL" id="BKCJ010174568">
    <property type="protein sequence ID" value="GEY39048.1"/>
    <property type="molecule type" value="Genomic_DNA"/>
</dbReference>
<keyword evidence="1" id="KW-0808">Transferase</keyword>
<gene>
    <name evidence="1" type="ORF">Tci_411022</name>
</gene>
<proteinExistence type="predicted"/>